<keyword evidence="3" id="KW-1185">Reference proteome</keyword>
<dbReference type="CDD" id="cd16279">
    <property type="entry name" value="metallo-hydrolase-like_MBL-fold"/>
    <property type="match status" value="1"/>
</dbReference>
<protein>
    <submittedName>
        <fullName evidence="2">Phosphoribosyl 1,2-cyclic phosphate phosphodiesterase</fullName>
    </submittedName>
</protein>
<dbReference type="Gene3D" id="3.60.15.10">
    <property type="entry name" value="Ribonuclease Z/Hydroxyacylglutathione hydrolase-like"/>
    <property type="match status" value="1"/>
</dbReference>
<dbReference type="EMBL" id="FQUO01000003">
    <property type="protein sequence ID" value="SHE84422.1"/>
    <property type="molecule type" value="Genomic_DNA"/>
</dbReference>
<reference evidence="2 3" key="1">
    <citation type="submission" date="2016-11" db="EMBL/GenBank/DDBJ databases">
        <authorList>
            <person name="Jaros S."/>
            <person name="Januszkiewicz K."/>
            <person name="Wedrychowicz H."/>
        </authorList>
    </citation>
    <scope>NUCLEOTIDE SEQUENCE [LARGE SCALE GENOMIC DNA]</scope>
    <source>
        <strain evidence="2 3">DSM 26897</strain>
    </source>
</reference>
<dbReference type="InterPro" id="IPR036866">
    <property type="entry name" value="RibonucZ/Hydroxyglut_hydro"/>
</dbReference>
<proteinExistence type="predicted"/>
<dbReference type="RefSeq" id="WP_083596370.1">
    <property type="nucleotide sequence ID" value="NZ_FQUO01000003.1"/>
</dbReference>
<gene>
    <name evidence="2" type="ORF">SAMN05444008_103133</name>
</gene>
<accession>A0A1M4WTX4</accession>
<sequence length="263" mass="29905">MNCPPLTITFLGTGTSSGVPMIGCTCAVCTSPDRHDKRLRSSILVQSATTSFVVDTTPDFRYQMLREKVMHLDAVLFTHPHKDHIAGLDDVRAYNFLLKRAMNLYANEMTIDALMREFAYAFAEKRYPGVPQLELNSITEEPFMIGDIPVQPIMVWHMKMPVYGFRFGRFTYITDANRIEPQERAKIQGSDVLVLNALRHEPHISHFTLLEAMTVVRELEIPQAYFTHISHQLGRHADVNADLPQGMELAYDRQVIHIAGCND</sequence>
<dbReference type="Pfam" id="PF12706">
    <property type="entry name" value="Lactamase_B_2"/>
    <property type="match status" value="1"/>
</dbReference>
<feature type="domain" description="Metallo-beta-lactamase" evidence="1">
    <location>
        <begin position="39"/>
        <end position="228"/>
    </location>
</feature>
<organism evidence="2 3">
    <name type="scientific">Cnuella takakiae</name>
    <dbReference type="NCBI Taxonomy" id="1302690"/>
    <lineage>
        <taxon>Bacteria</taxon>
        <taxon>Pseudomonadati</taxon>
        <taxon>Bacteroidota</taxon>
        <taxon>Chitinophagia</taxon>
        <taxon>Chitinophagales</taxon>
        <taxon>Chitinophagaceae</taxon>
        <taxon>Cnuella</taxon>
    </lineage>
</organism>
<dbReference type="PANTHER" id="PTHR42663">
    <property type="entry name" value="HYDROLASE C777.06C-RELATED-RELATED"/>
    <property type="match status" value="1"/>
</dbReference>
<dbReference type="OrthoDB" id="9781189at2"/>
<evidence type="ECO:0000259" key="1">
    <source>
        <dbReference type="SMART" id="SM00849"/>
    </source>
</evidence>
<dbReference type="InterPro" id="IPR001279">
    <property type="entry name" value="Metallo-B-lactamas"/>
</dbReference>
<name>A0A1M4WTX4_9BACT</name>
<dbReference type="Proteomes" id="UP000184368">
    <property type="component" value="Unassembled WGS sequence"/>
</dbReference>
<evidence type="ECO:0000313" key="2">
    <source>
        <dbReference type="EMBL" id="SHE84422.1"/>
    </source>
</evidence>
<dbReference type="SUPFAM" id="SSF56281">
    <property type="entry name" value="Metallo-hydrolase/oxidoreductase"/>
    <property type="match status" value="1"/>
</dbReference>
<dbReference type="SMART" id="SM00849">
    <property type="entry name" value="Lactamase_B"/>
    <property type="match status" value="1"/>
</dbReference>
<dbReference type="AlphaFoldDB" id="A0A1M4WTX4"/>
<dbReference type="STRING" id="1302690.BUE76_06735"/>
<dbReference type="PANTHER" id="PTHR42663:SF6">
    <property type="entry name" value="HYDROLASE C777.06C-RELATED"/>
    <property type="match status" value="1"/>
</dbReference>
<evidence type="ECO:0000313" key="3">
    <source>
        <dbReference type="Proteomes" id="UP000184368"/>
    </source>
</evidence>